<dbReference type="EMBL" id="HBIM01017504">
    <property type="protein sequence ID" value="CAE0416422.1"/>
    <property type="molecule type" value="Transcribed_RNA"/>
</dbReference>
<proteinExistence type="predicted"/>
<gene>
    <name evidence="2" type="ORF">ACOF00016_LOCUS13480</name>
</gene>
<feature type="compositionally biased region" description="Basic and acidic residues" evidence="1">
    <location>
        <begin position="112"/>
        <end position="126"/>
    </location>
</feature>
<protein>
    <submittedName>
        <fullName evidence="2">Uncharacterized protein</fullName>
    </submittedName>
</protein>
<name>A0A7S3LBQ2_9STRA</name>
<accession>A0A7S3LBQ2</accession>
<reference evidence="2" key="1">
    <citation type="submission" date="2021-01" db="EMBL/GenBank/DDBJ databases">
        <authorList>
            <person name="Corre E."/>
            <person name="Pelletier E."/>
            <person name="Niang G."/>
            <person name="Scheremetjew M."/>
            <person name="Finn R."/>
            <person name="Kale V."/>
            <person name="Holt S."/>
            <person name="Cochrane G."/>
            <person name="Meng A."/>
            <person name="Brown T."/>
            <person name="Cohen L."/>
        </authorList>
    </citation>
    <scope>NUCLEOTIDE SEQUENCE</scope>
    <source>
        <strain evidence="2">CCMP127</strain>
    </source>
</reference>
<feature type="compositionally biased region" description="Low complexity" evidence="1">
    <location>
        <begin position="189"/>
        <end position="200"/>
    </location>
</feature>
<organism evidence="2">
    <name type="scientific">Amphora coffeiformis</name>
    <dbReference type="NCBI Taxonomy" id="265554"/>
    <lineage>
        <taxon>Eukaryota</taxon>
        <taxon>Sar</taxon>
        <taxon>Stramenopiles</taxon>
        <taxon>Ochrophyta</taxon>
        <taxon>Bacillariophyta</taxon>
        <taxon>Bacillariophyceae</taxon>
        <taxon>Bacillariophycidae</taxon>
        <taxon>Thalassiophysales</taxon>
        <taxon>Catenulaceae</taxon>
        <taxon>Amphora</taxon>
    </lineage>
</organism>
<evidence type="ECO:0000256" key="1">
    <source>
        <dbReference type="SAM" id="MobiDB-lite"/>
    </source>
</evidence>
<dbReference type="AlphaFoldDB" id="A0A7S3LBQ2"/>
<feature type="region of interest" description="Disordered" evidence="1">
    <location>
        <begin position="177"/>
        <end position="229"/>
    </location>
</feature>
<evidence type="ECO:0000313" key="2">
    <source>
        <dbReference type="EMBL" id="CAE0416422.1"/>
    </source>
</evidence>
<sequence length="229" mass="25536">MEQVMWRQRHTAATLLRSPVTFVSSAEFSYRNRLIRKRHFESKTTLSAKPRKRFRMAEGPRGVKLPPPAATTAGAAAATPLPTTIATNIVPATEPPNIVTPDVPTAKRHQQSKFESRQVAESETNTKRLLFPAQSRDSVPSPLVENKEGETAETEVTRDNVECNMEAKNLLRHLTRKKTNANDNHAYFPSKPNNSESKSNVVDQGNESSRDSEVGIEESQEETIQTMVV</sequence>
<feature type="compositionally biased region" description="Basic and acidic residues" evidence="1">
    <location>
        <begin position="145"/>
        <end position="157"/>
    </location>
</feature>
<feature type="region of interest" description="Disordered" evidence="1">
    <location>
        <begin position="109"/>
        <end position="157"/>
    </location>
</feature>